<evidence type="ECO:0000313" key="1">
    <source>
        <dbReference type="EMBL" id="CEM27670.1"/>
    </source>
</evidence>
<dbReference type="AlphaFoldDB" id="A0A0G4GE78"/>
<gene>
    <name evidence="1" type="ORF">Vbra_6222</name>
</gene>
<keyword evidence="2" id="KW-1185">Reference proteome</keyword>
<dbReference type="VEuPathDB" id="CryptoDB:Vbra_6222"/>
<dbReference type="EMBL" id="CDMY01000637">
    <property type="protein sequence ID" value="CEM27670.1"/>
    <property type="molecule type" value="Genomic_DNA"/>
</dbReference>
<name>A0A0G4GE78_VITBC</name>
<dbReference type="InParanoid" id="A0A0G4GE78"/>
<proteinExistence type="predicted"/>
<evidence type="ECO:0000313" key="2">
    <source>
        <dbReference type="Proteomes" id="UP000041254"/>
    </source>
</evidence>
<accession>A0A0G4GE78</accession>
<organism evidence="1 2">
    <name type="scientific">Vitrella brassicaformis (strain CCMP3155)</name>
    <dbReference type="NCBI Taxonomy" id="1169540"/>
    <lineage>
        <taxon>Eukaryota</taxon>
        <taxon>Sar</taxon>
        <taxon>Alveolata</taxon>
        <taxon>Colpodellida</taxon>
        <taxon>Vitrellaceae</taxon>
        <taxon>Vitrella</taxon>
    </lineage>
</organism>
<protein>
    <submittedName>
        <fullName evidence="1">Uncharacterized protein</fullName>
    </submittedName>
</protein>
<sequence length="81" mass="9128">MAGCCAVFVAQSYTDFWAMLDDMGFRYVSDADSGGYETAPQCGEAEFVRKYIAMVHLPLSRHLCCTAGIYRDEEAYYIQMS</sequence>
<dbReference type="Proteomes" id="UP000041254">
    <property type="component" value="Unassembled WGS sequence"/>
</dbReference>
<reference evidence="1 2" key="1">
    <citation type="submission" date="2014-11" db="EMBL/GenBank/DDBJ databases">
        <authorList>
            <person name="Zhu J."/>
            <person name="Qi W."/>
            <person name="Song R."/>
        </authorList>
    </citation>
    <scope>NUCLEOTIDE SEQUENCE [LARGE SCALE GENOMIC DNA]</scope>
</reference>